<dbReference type="Gene3D" id="3.30.420.10">
    <property type="entry name" value="Ribonuclease H-like superfamily/Ribonuclease H"/>
    <property type="match status" value="1"/>
</dbReference>
<feature type="region of interest" description="Disordered" evidence="1">
    <location>
        <begin position="229"/>
        <end position="274"/>
    </location>
</feature>
<evidence type="ECO:0000259" key="2">
    <source>
        <dbReference type="SMART" id="SM00479"/>
    </source>
</evidence>
<dbReference type="SMART" id="SM00479">
    <property type="entry name" value="EXOIII"/>
    <property type="match status" value="1"/>
</dbReference>
<proteinExistence type="predicted"/>
<gene>
    <name evidence="3" type="ORF">CEY15_09790</name>
</gene>
<dbReference type="NCBIfam" id="NF005927">
    <property type="entry name" value="PRK07942.1"/>
    <property type="match status" value="1"/>
</dbReference>
<feature type="compositionally biased region" description="Pro residues" evidence="1">
    <location>
        <begin position="264"/>
        <end position="274"/>
    </location>
</feature>
<dbReference type="EMBL" id="NTGA01000017">
    <property type="protein sequence ID" value="PAY23082.1"/>
    <property type="molecule type" value="Genomic_DNA"/>
</dbReference>
<protein>
    <submittedName>
        <fullName evidence="3">DNA polymerase III subunit epsilon</fullName>
    </submittedName>
</protein>
<dbReference type="GO" id="GO:0004527">
    <property type="term" value="F:exonuclease activity"/>
    <property type="evidence" value="ECO:0007669"/>
    <property type="project" value="UniProtKB-ARBA"/>
</dbReference>
<evidence type="ECO:0000256" key="1">
    <source>
        <dbReference type="SAM" id="MobiDB-lite"/>
    </source>
</evidence>
<accession>A0A2A2WPF8</accession>
<dbReference type="SUPFAM" id="SSF53098">
    <property type="entry name" value="Ribonuclease H-like"/>
    <property type="match status" value="1"/>
</dbReference>
<sequence length="274" mass="29679">MNPEITNAVPPDRNRLLAFDLETTGPDPRTAHVVTSALLAIDGPRKVERTWLADPGIDIPEGATAVHGITTAHARAHGRPHAEVVAETIAGVRTGWREGRTLVVFNAAYDLTILRRWDPSFEVLGPVVDPFVIDRAVDPYRRGKRTLGALCTHHGVRLDGAHEAGADALAAARLAWKLLGSLPDLAGADWRAVNAQQALWHEARQRDFAAYLQQSGKDASDVNTQWPVALDRTGPRPIDPGHTDPRPIDAGPATRPTVARPRPPDAQSPVPPLR</sequence>
<name>A0A2A2WPF8_9ACTN</name>
<keyword evidence="4" id="KW-1185">Reference proteome</keyword>
<dbReference type="InterPro" id="IPR012337">
    <property type="entry name" value="RNaseH-like_sf"/>
</dbReference>
<organism evidence="3 4">
    <name type="scientific">Dietzia natronolimnaea</name>
    <dbReference type="NCBI Taxonomy" id="161920"/>
    <lineage>
        <taxon>Bacteria</taxon>
        <taxon>Bacillati</taxon>
        <taxon>Actinomycetota</taxon>
        <taxon>Actinomycetes</taxon>
        <taxon>Mycobacteriales</taxon>
        <taxon>Dietziaceae</taxon>
        <taxon>Dietzia</taxon>
    </lineage>
</organism>
<reference evidence="4" key="1">
    <citation type="submission" date="2017-09" db="EMBL/GenBank/DDBJ databases">
        <authorList>
            <person name="Zhang Y."/>
            <person name="Huang X."/>
            <person name="Liu J."/>
            <person name="Lu L."/>
            <person name="Peng K."/>
        </authorList>
    </citation>
    <scope>NUCLEOTIDE SEQUENCE [LARGE SCALE GENOMIC DNA]</scope>
    <source>
        <strain evidence="4">S-XJ-1</strain>
    </source>
</reference>
<dbReference type="Pfam" id="PF00929">
    <property type="entry name" value="RNase_T"/>
    <property type="match status" value="1"/>
</dbReference>
<dbReference type="AlphaFoldDB" id="A0A2A2WPF8"/>
<evidence type="ECO:0000313" key="4">
    <source>
        <dbReference type="Proteomes" id="UP000218810"/>
    </source>
</evidence>
<dbReference type="InterPro" id="IPR013520">
    <property type="entry name" value="Ribonucl_H"/>
</dbReference>
<evidence type="ECO:0000313" key="3">
    <source>
        <dbReference type="EMBL" id="PAY23082.1"/>
    </source>
</evidence>
<comment type="caution">
    <text evidence="3">The sequence shown here is derived from an EMBL/GenBank/DDBJ whole genome shotgun (WGS) entry which is preliminary data.</text>
</comment>
<dbReference type="Proteomes" id="UP000218810">
    <property type="component" value="Unassembled WGS sequence"/>
</dbReference>
<dbReference type="InterPro" id="IPR036397">
    <property type="entry name" value="RNaseH_sf"/>
</dbReference>
<dbReference type="CDD" id="cd06127">
    <property type="entry name" value="DEDDh"/>
    <property type="match status" value="1"/>
</dbReference>
<dbReference type="OrthoDB" id="9791657at2"/>
<feature type="domain" description="Exonuclease" evidence="2">
    <location>
        <begin position="15"/>
        <end position="184"/>
    </location>
</feature>
<dbReference type="GO" id="GO:0003676">
    <property type="term" value="F:nucleic acid binding"/>
    <property type="evidence" value="ECO:0007669"/>
    <property type="project" value="InterPro"/>
</dbReference>